<evidence type="ECO:0000256" key="3">
    <source>
        <dbReference type="SAM" id="SignalP"/>
    </source>
</evidence>
<sequence>MISSVGRRRALPVAAACALALIMAGCGSAATMDRASVARSAECEPYRPYQGHDGTTVSMLGPVTHLEANKLAQAWRHFVNCTGIRIDYKGSSNFEKDLQDRVDKNDLPDIALFSQPGQMQGFVADGKLKPASAAVNTAAQKGWSTDWQNYGMANGTRYATPLGASVKSLVWYSPQAFKKRGYEVPESWDDLIALSDRIAASGAKPWCAGIESGAATGWPATDWIEDVALRLAGPAVYDRWVKHEITFNDPQIVAVVDKAGTILRNPRYVNGGYAGVASIATTSYVSAGLPLLTGKCTLHRQASFYGNQWPRGTKVAEDGDIFAFYLPPIDPAKGKPVLVAGDFVAAFADRPEVEAVWAYLASAEFAASRAPLGGWVSANKNIDLGLFTNPVDRLSAEILRDPKSVARFDASDQMPAKVGAGSFWTGMTAWIKGQGTRATLDAIEASWP</sequence>
<comment type="similarity">
    <text evidence="1">Belongs to the bacterial solute-binding protein 1 family.</text>
</comment>
<keyword evidence="2" id="KW-0813">Transport</keyword>
<name>A0A919N4R6_9ACTN</name>
<dbReference type="PANTHER" id="PTHR43649:SF29">
    <property type="entry name" value="OSMOPROTECTIVE COMPOUNDS-BINDING PROTEIN GGTB"/>
    <property type="match status" value="1"/>
</dbReference>
<keyword evidence="3" id="KW-0732">Signal</keyword>
<evidence type="ECO:0000313" key="4">
    <source>
        <dbReference type="EMBL" id="GIF04257.1"/>
    </source>
</evidence>
<dbReference type="PANTHER" id="PTHR43649">
    <property type="entry name" value="ARABINOSE-BINDING PROTEIN-RELATED"/>
    <property type="match status" value="1"/>
</dbReference>
<dbReference type="EMBL" id="BOMW01000017">
    <property type="protein sequence ID" value="GIF04257.1"/>
    <property type="molecule type" value="Genomic_DNA"/>
</dbReference>
<dbReference type="Proteomes" id="UP000629619">
    <property type="component" value="Unassembled WGS sequence"/>
</dbReference>
<evidence type="ECO:0000256" key="1">
    <source>
        <dbReference type="ARBA" id="ARBA00008520"/>
    </source>
</evidence>
<dbReference type="Gene3D" id="3.40.190.10">
    <property type="entry name" value="Periplasmic binding protein-like II"/>
    <property type="match status" value="2"/>
</dbReference>
<accession>A0A919N4R6</accession>
<dbReference type="RefSeq" id="WP_203678046.1">
    <property type="nucleotide sequence ID" value="NZ_BOMW01000017.1"/>
</dbReference>
<gene>
    <name evidence="4" type="ORF">Asi03nite_17950</name>
</gene>
<organism evidence="4 5">
    <name type="scientific">Actinoplanes siamensis</name>
    <dbReference type="NCBI Taxonomy" id="1223317"/>
    <lineage>
        <taxon>Bacteria</taxon>
        <taxon>Bacillati</taxon>
        <taxon>Actinomycetota</taxon>
        <taxon>Actinomycetes</taxon>
        <taxon>Micromonosporales</taxon>
        <taxon>Micromonosporaceae</taxon>
        <taxon>Actinoplanes</taxon>
    </lineage>
</organism>
<dbReference type="AlphaFoldDB" id="A0A919N4R6"/>
<dbReference type="PROSITE" id="PS51257">
    <property type="entry name" value="PROKAR_LIPOPROTEIN"/>
    <property type="match status" value="1"/>
</dbReference>
<proteinExistence type="inferred from homology"/>
<evidence type="ECO:0000256" key="2">
    <source>
        <dbReference type="ARBA" id="ARBA00022448"/>
    </source>
</evidence>
<comment type="caution">
    <text evidence="4">The sequence shown here is derived from an EMBL/GenBank/DDBJ whole genome shotgun (WGS) entry which is preliminary data.</text>
</comment>
<protein>
    <submittedName>
        <fullName evidence="4">Alpha-glucoside ABC transporter substrate-binding protein</fullName>
    </submittedName>
</protein>
<feature type="chain" id="PRO_5037019661" evidence="3">
    <location>
        <begin position="30"/>
        <end position="448"/>
    </location>
</feature>
<reference evidence="4" key="1">
    <citation type="submission" date="2021-01" db="EMBL/GenBank/DDBJ databases">
        <title>Whole genome shotgun sequence of Actinoplanes siamensis NBRC 109076.</title>
        <authorList>
            <person name="Komaki H."/>
            <person name="Tamura T."/>
        </authorList>
    </citation>
    <scope>NUCLEOTIDE SEQUENCE</scope>
    <source>
        <strain evidence="4">NBRC 109076</strain>
    </source>
</reference>
<dbReference type="SUPFAM" id="SSF53850">
    <property type="entry name" value="Periplasmic binding protein-like II"/>
    <property type="match status" value="1"/>
</dbReference>
<evidence type="ECO:0000313" key="5">
    <source>
        <dbReference type="Proteomes" id="UP000629619"/>
    </source>
</evidence>
<dbReference type="InterPro" id="IPR050490">
    <property type="entry name" value="Bact_solute-bd_prot1"/>
</dbReference>
<feature type="signal peptide" evidence="3">
    <location>
        <begin position="1"/>
        <end position="29"/>
    </location>
</feature>
<keyword evidence="5" id="KW-1185">Reference proteome</keyword>